<sequence length="375" mass="39659">MTDILIIPTEFTAAAGLTDLLSRRRAQVECATDGKALTFVCSAAAEAALGGQRGVVEKAKVAGAKRVIIVDEAATELTITEELGGRMVRFGLPAGSADALRNGPLLMLSDLIAAPFGGMVAADAQTGALIDMTARVARTDVTVFINGPTGSGKEVLARTVHDHSRRADAPFVAINCAAIPENMLEAILFGYEKGSFTGASTANKGIVRAADGGTLLLDEISEMPLGLQAKLLRVLQEKKVTPLGSQNECAVDIRVIATSNRDMAEAVAEGTFREDLYYRLNVFPLATQKLAERAEDIPALASALLRRHCGEALPVLTEEACDVLMAHNWPGNVRELENVIQRALVLHDGKQITAADIMLNGKPGLLPHTSMAQAA</sequence>
<dbReference type="PANTHER" id="PTHR32071">
    <property type="entry name" value="TRANSCRIPTIONAL REGULATORY PROTEIN"/>
    <property type="match status" value="1"/>
</dbReference>
<evidence type="ECO:0000313" key="12">
    <source>
        <dbReference type="EMBL" id="PRY86462.1"/>
    </source>
</evidence>
<proteinExistence type="predicted"/>
<accession>A0A2T0WIH4</accession>
<evidence type="ECO:0000256" key="4">
    <source>
        <dbReference type="ARBA" id="ARBA00022741"/>
    </source>
</evidence>
<dbReference type="InterPro" id="IPR003593">
    <property type="entry name" value="AAA+_ATPase"/>
</dbReference>
<name>A0A2T0WIH4_9RHOB</name>
<keyword evidence="8" id="KW-0238">DNA-binding</keyword>
<evidence type="ECO:0000256" key="5">
    <source>
        <dbReference type="ARBA" id="ARBA00022840"/>
    </source>
</evidence>
<dbReference type="InterPro" id="IPR002078">
    <property type="entry name" value="Sigma_54_int"/>
</dbReference>
<dbReference type="GO" id="GO:0006355">
    <property type="term" value="P:regulation of DNA-templated transcription"/>
    <property type="evidence" value="ECO:0007669"/>
    <property type="project" value="InterPro"/>
</dbReference>
<dbReference type="Gene3D" id="3.40.50.300">
    <property type="entry name" value="P-loop containing nucleotide triphosphate hydrolases"/>
    <property type="match status" value="1"/>
</dbReference>
<dbReference type="Proteomes" id="UP000238392">
    <property type="component" value="Unassembled WGS sequence"/>
</dbReference>
<dbReference type="GO" id="GO:0000160">
    <property type="term" value="P:phosphorelay signal transduction system"/>
    <property type="evidence" value="ECO:0007669"/>
    <property type="project" value="UniProtKB-KW"/>
</dbReference>
<evidence type="ECO:0000256" key="7">
    <source>
        <dbReference type="ARBA" id="ARBA00023015"/>
    </source>
</evidence>
<evidence type="ECO:0000256" key="6">
    <source>
        <dbReference type="ARBA" id="ARBA00023012"/>
    </source>
</evidence>
<dbReference type="EMBL" id="PVTQ01000012">
    <property type="protein sequence ID" value="PRY86462.1"/>
    <property type="molecule type" value="Genomic_DNA"/>
</dbReference>
<gene>
    <name evidence="12" type="ORF">CLV74_112101</name>
</gene>
<evidence type="ECO:0000256" key="10">
    <source>
        <dbReference type="ARBA" id="ARBA00023163"/>
    </source>
</evidence>
<dbReference type="SMART" id="SM00382">
    <property type="entry name" value="AAA"/>
    <property type="match status" value="1"/>
</dbReference>
<keyword evidence="13" id="KW-1185">Reference proteome</keyword>
<dbReference type="Gene3D" id="1.10.8.60">
    <property type="match status" value="1"/>
</dbReference>
<comment type="caution">
    <text evidence="12">The sequence shown here is derived from an EMBL/GenBank/DDBJ whole genome shotgun (WGS) entry which is preliminary data.</text>
</comment>
<evidence type="ECO:0000259" key="11">
    <source>
        <dbReference type="PROSITE" id="PS50045"/>
    </source>
</evidence>
<dbReference type="AlphaFoldDB" id="A0A2T0WIH4"/>
<comment type="function">
    <text evidence="1">Required for activation of most nif operons, which are directly involved in nitrogen fixation.</text>
</comment>
<dbReference type="SUPFAM" id="SSF52540">
    <property type="entry name" value="P-loop containing nucleoside triphosphate hydrolases"/>
    <property type="match status" value="1"/>
</dbReference>
<evidence type="ECO:0000313" key="13">
    <source>
        <dbReference type="Proteomes" id="UP000238392"/>
    </source>
</evidence>
<comment type="subunit">
    <text evidence="2">Interacts with sigma-54.</text>
</comment>
<dbReference type="PROSITE" id="PS50045">
    <property type="entry name" value="SIGMA54_INTERACT_4"/>
    <property type="match status" value="1"/>
</dbReference>
<dbReference type="InterPro" id="IPR025944">
    <property type="entry name" value="Sigma_54_int_dom_CS"/>
</dbReference>
<dbReference type="OrthoDB" id="9805953at2"/>
<evidence type="ECO:0000256" key="8">
    <source>
        <dbReference type="ARBA" id="ARBA00023125"/>
    </source>
</evidence>
<keyword evidence="5" id="KW-0067">ATP-binding</keyword>
<evidence type="ECO:0000256" key="3">
    <source>
        <dbReference type="ARBA" id="ARBA00015308"/>
    </source>
</evidence>
<feature type="domain" description="Sigma-54 factor interaction" evidence="11">
    <location>
        <begin position="119"/>
        <end position="345"/>
    </location>
</feature>
<dbReference type="CDD" id="cd00009">
    <property type="entry name" value="AAA"/>
    <property type="match status" value="1"/>
</dbReference>
<keyword evidence="10" id="KW-0804">Transcription</keyword>
<organism evidence="12 13">
    <name type="scientific">Donghicola tyrosinivorans</name>
    <dbReference type="NCBI Taxonomy" id="1652492"/>
    <lineage>
        <taxon>Bacteria</taxon>
        <taxon>Pseudomonadati</taxon>
        <taxon>Pseudomonadota</taxon>
        <taxon>Alphaproteobacteria</taxon>
        <taxon>Rhodobacterales</taxon>
        <taxon>Roseobacteraceae</taxon>
        <taxon>Donghicola</taxon>
    </lineage>
</organism>
<evidence type="ECO:0000256" key="1">
    <source>
        <dbReference type="ARBA" id="ARBA00002167"/>
    </source>
</evidence>
<evidence type="ECO:0000256" key="2">
    <source>
        <dbReference type="ARBA" id="ARBA00011135"/>
    </source>
</evidence>
<keyword evidence="9" id="KW-0010">Activator</keyword>
<keyword evidence="4" id="KW-0547">Nucleotide-binding</keyword>
<protein>
    <recommendedName>
        <fullName evidence="3">Nif-specific regulatory protein</fullName>
    </recommendedName>
</protein>
<dbReference type="PROSITE" id="PS00688">
    <property type="entry name" value="SIGMA54_INTERACT_3"/>
    <property type="match status" value="1"/>
</dbReference>
<reference evidence="12 13" key="1">
    <citation type="submission" date="2018-03" db="EMBL/GenBank/DDBJ databases">
        <title>Genomic Encyclopedia of Archaeal and Bacterial Type Strains, Phase II (KMG-II): from individual species to whole genera.</title>
        <authorList>
            <person name="Goeker M."/>
        </authorList>
    </citation>
    <scope>NUCLEOTIDE SEQUENCE [LARGE SCALE GENOMIC DNA]</scope>
    <source>
        <strain evidence="12 13">DSM 100212</strain>
    </source>
</reference>
<dbReference type="Pfam" id="PF25601">
    <property type="entry name" value="AAA_lid_14"/>
    <property type="match status" value="1"/>
</dbReference>
<evidence type="ECO:0000256" key="9">
    <source>
        <dbReference type="ARBA" id="ARBA00023159"/>
    </source>
</evidence>
<keyword evidence="6" id="KW-0902">Two-component regulatory system</keyword>
<dbReference type="PROSITE" id="PS00676">
    <property type="entry name" value="SIGMA54_INTERACT_2"/>
    <property type="match status" value="1"/>
</dbReference>
<dbReference type="InterPro" id="IPR027417">
    <property type="entry name" value="P-loop_NTPase"/>
</dbReference>
<dbReference type="GO" id="GO:0005524">
    <property type="term" value="F:ATP binding"/>
    <property type="evidence" value="ECO:0007669"/>
    <property type="project" value="UniProtKB-KW"/>
</dbReference>
<dbReference type="PANTHER" id="PTHR32071:SF21">
    <property type="entry name" value="TRANSCRIPTIONAL REGULATORY PROTEIN FLGR"/>
    <property type="match status" value="1"/>
</dbReference>
<dbReference type="Pfam" id="PF00158">
    <property type="entry name" value="Sigma54_activat"/>
    <property type="match status" value="1"/>
</dbReference>
<keyword evidence="7" id="KW-0805">Transcription regulation</keyword>
<dbReference type="FunFam" id="3.40.50.300:FF:000006">
    <property type="entry name" value="DNA-binding transcriptional regulator NtrC"/>
    <property type="match status" value="1"/>
</dbReference>
<dbReference type="InterPro" id="IPR058031">
    <property type="entry name" value="AAA_lid_NorR"/>
</dbReference>
<dbReference type="InterPro" id="IPR025943">
    <property type="entry name" value="Sigma_54_int_dom_ATP-bd_2"/>
</dbReference>
<dbReference type="GO" id="GO:0003677">
    <property type="term" value="F:DNA binding"/>
    <property type="evidence" value="ECO:0007669"/>
    <property type="project" value="UniProtKB-KW"/>
</dbReference>
<dbReference type="RefSeq" id="WP_106266725.1">
    <property type="nucleotide sequence ID" value="NZ_PVTQ01000012.1"/>
</dbReference>